<evidence type="ECO:0000256" key="1">
    <source>
        <dbReference type="ARBA" id="ARBA00022679"/>
    </source>
</evidence>
<dbReference type="InterPro" id="IPR051556">
    <property type="entry name" value="N-term/lysine_N-AcTrnsfr"/>
</dbReference>
<dbReference type="PROSITE" id="PS51186">
    <property type="entry name" value="GNAT"/>
    <property type="match status" value="1"/>
</dbReference>
<evidence type="ECO:0000313" key="4">
    <source>
        <dbReference type="EMBL" id="KAK9793757.1"/>
    </source>
</evidence>
<dbReference type="Gene3D" id="3.40.630.30">
    <property type="match status" value="1"/>
</dbReference>
<proteinExistence type="predicted"/>
<dbReference type="PANTHER" id="PTHR42919">
    <property type="entry name" value="N-ALPHA-ACETYLTRANSFERASE"/>
    <property type="match status" value="1"/>
</dbReference>
<dbReference type="GO" id="GO:0031415">
    <property type="term" value="C:NatA complex"/>
    <property type="evidence" value="ECO:0007669"/>
    <property type="project" value="TreeGrafter"/>
</dbReference>
<keyword evidence="5" id="KW-1185">Reference proteome</keyword>
<accession>A0AAW1NPE4</accession>
<organism evidence="4 5">
    <name type="scientific">Symbiochloris irregularis</name>
    <dbReference type="NCBI Taxonomy" id="706552"/>
    <lineage>
        <taxon>Eukaryota</taxon>
        <taxon>Viridiplantae</taxon>
        <taxon>Chlorophyta</taxon>
        <taxon>core chlorophytes</taxon>
        <taxon>Trebouxiophyceae</taxon>
        <taxon>Trebouxiales</taxon>
        <taxon>Trebouxiaceae</taxon>
        <taxon>Symbiochloris</taxon>
    </lineage>
</organism>
<dbReference type="Proteomes" id="UP001465755">
    <property type="component" value="Unassembled WGS sequence"/>
</dbReference>
<reference evidence="4 5" key="1">
    <citation type="journal article" date="2024" name="Nat. Commun.">
        <title>Phylogenomics reveals the evolutionary origins of lichenization in chlorophyte algae.</title>
        <authorList>
            <person name="Puginier C."/>
            <person name="Libourel C."/>
            <person name="Otte J."/>
            <person name="Skaloud P."/>
            <person name="Haon M."/>
            <person name="Grisel S."/>
            <person name="Petersen M."/>
            <person name="Berrin J.G."/>
            <person name="Delaux P.M."/>
            <person name="Dal Grande F."/>
            <person name="Keller J."/>
        </authorList>
    </citation>
    <scope>NUCLEOTIDE SEQUENCE [LARGE SCALE GENOMIC DNA]</scope>
    <source>
        <strain evidence="4 5">SAG 2036</strain>
    </source>
</reference>
<comment type="caution">
    <text evidence="4">The sequence shown here is derived from an EMBL/GenBank/DDBJ whole genome shotgun (WGS) entry which is preliminary data.</text>
</comment>
<dbReference type="AlphaFoldDB" id="A0AAW1NPE4"/>
<dbReference type="SUPFAM" id="SSF55729">
    <property type="entry name" value="Acyl-CoA N-acyltransferases (Nat)"/>
    <property type="match status" value="1"/>
</dbReference>
<evidence type="ECO:0000313" key="5">
    <source>
        <dbReference type="Proteomes" id="UP001465755"/>
    </source>
</evidence>
<feature type="domain" description="N-acetyltransferase" evidence="3">
    <location>
        <begin position="4"/>
        <end position="151"/>
    </location>
</feature>
<dbReference type="EMBL" id="JALJOQ010000146">
    <property type="protein sequence ID" value="KAK9793757.1"/>
    <property type="molecule type" value="Genomic_DNA"/>
</dbReference>
<dbReference type="PANTHER" id="PTHR42919:SF8">
    <property type="entry name" value="N-ALPHA-ACETYLTRANSFERASE 50"/>
    <property type="match status" value="1"/>
</dbReference>
<dbReference type="Pfam" id="PF00583">
    <property type="entry name" value="Acetyltransf_1"/>
    <property type="match status" value="1"/>
</dbReference>
<gene>
    <name evidence="4" type="ORF">WJX73_002437</name>
</gene>
<sequence>MLQTPLPNTAVLKREGWRRLRQSLLYQDSIYRQCIQAGDTTQLAFHAQVLIGAIACRLEADQNGGASLYIVSLGVLAPYRNSGIGTRLLHRSLDQARTDSNITACYLHVQISNKDAIRFYTRQGFTVGPVITNYYRRIEPRDAVMLSKPLW</sequence>
<keyword evidence="1" id="KW-0808">Transferase</keyword>
<name>A0AAW1NPE4_9CHLO</name>
<evidence type="ECO:0000256" key="2">
    <source>
        <dbReference type="ARBA" id="ARBA00023315"/>
    </source>
</evidence>
<dbReference type="InterPro" id="IPR016181">
    <property type="entry name" value="Acyl_CoA_acyltransferase"/>
</dbReference>
<protein>
    <recommendedName>
        <fullName evidence="3">N-acetyltransferase domain-containing protein</fullName>
    </recommendedName>
</protein>
<evidence type="ECO:0000259" key="3">
    <source>
        <dbReference type="PROSITE" id="PS51186"/>
    </source>
</evidence>
<dbReference type="GO" id="GO:0008080">
    <property type="term" value="F:N-acetyltransferase activity"/>
    <property type="evidence" value="ECO:0007669"/>
    <property type="project" value="TreeGrafter"/>
</dbReference>
<keyword evidence="2" id="KW-0012">Acyltransferase</keyword>
<dbReference type="InterPro" id="IPR000182">
    <property type="entry name" value="GNAT_dom"/>
</dbReference>
<dbReference type="GO" id="GO:0007064">
    <property type="term" value="P:mitotic sister chromatid cohesion"/>
    <property type="evidence" value="ECO:0007669"/>
    <property type="project" value="TreeGrafter"/>
</dbReference>
<dbReference type="CDD" id="cd04301">
    <property type="entry name" value="NAT_SF"/>
    <property type="match status" value="1"/>
</dbReference>